<keyword evidence="2" id="KW-0812">Transmembrane</keyword>
<dbReference type="PROSITE" id="PS51257">
    <property type="entry name" value="PROKAR_LIPOPROTEIN"/>
    <property type="match status" value="1"/>
</dbReference>
<keyword evidence="2" id="KW-1133">Transmembrane helix</keyword>
<comment type="caution">
    <text evidence="3">The sequence shown here is derived from an EMBL/GenBank/DDBJ whole genome shotgun (WGS) entry which is preliminary data.</text>
</comment>
<name>A0A7V5CS19_9BACT</name>
<keyword evidence="2" id="KW-0472">Membrane</keyword>
<feature type="region of interest" description="Disordered" evidence="1">
    <location>
        <begin position="111"/>
        <end position="130"/>
    </location>
</feature>
<dbReference type="AlphaFoldDB" id="A0A7V5CS19"/>
<accession>A0A7V5CS19</accession>
<protein>
    <submittedName>
        <fullName evidence="3">Uncharacterized protein</fullName>
    </submittedName>
</protein>
<evidence type="ECO:0000313" key="3">
    <source>
        <dbReference type="EMBL" id="HGY93313.1"/>
    </source>
</evidence>
<feature type="transmembrane region" description="Helical" evidence="2">
    <location>
        <begin position="75"/>
        <end position="92"/>
    </location>
</feature>
<reference evidence="3" key="1">
    <citation type="journal article" date="2020" name="mSystems">
        <title>Genome- and Community-Level Interaction Insights into Carbon Utilization and Element Cycling Functions of Hydrothermarchaeota in Hydrothermal Sediment.</title>
        <authorList>
            <person name="Zhou Z."/>
            <person name="Liu Y."/>
            <person name="Xu W."/>
            <person name="Pan J."/>
            <person name="Luo Z.H."/>
            <person name="Li M."/>
        </authorList>
    </citation>
    <scope>NUCLEOTIDE SEQUENCE [LARGE SCALE GENOMIC DNA]</scope>
    <source>
        <strain evidence="3">SpSt-855</strain>
    </source>
</reference>
<evidence type="ECO:0000256" key="2">
    <source>
        <dbReference type="SAM" id="Phobius"/>
    </source>
</evidence>
<dbReference type="EMBL" id="DTKL01000010">
    <property type="protein sequence ID" value="HGY93313.1"/>
    <property type="molecule type" value="Genomic_DNA"/>
</dbReference>
<organism evidence="3">
    <name type="scientific">Acidobacterium capsulatum</name>
    <dbReference type="NCBI Taxonomy" id="33075"/>
    <lineage>
        <taxon>Bacteria</taxon>
        <taxon>Pseudomonadati</taxon>
        <taxon>Acidobacteriota</taxon>
        <taxon>Terriglobia</taxon>
        <taxon>Terriglobales</taxon>
        <taxon>Acidobacteriaceae</taxon>
        <taxon>Acidobacterium</taxon>
    </lineage>
</organism>
<proteinExistence type="predicted"/>
<sequence length="130" mass="14603">MKDQALFLELLVSGFFAVACFKARAGEIRDIAQRPRDLFRLTDRVERLSRSRWQWFAMVGILILVRLQTGVPLVVELTAALQFILFLALPVAKEQKSAIRARVTVETPVSKGRSGRHRRVAVPVSGSRSS</sequence>
<evidence type="ECO:0000256" key="1">
    <source>
        <dbReference type="SAM" id="MobiDB-lite"/>
    </source>
</evidence>
<gene>
    <name evidence="3" type="ORF">ENW50_01280</name>
</gene>